<name>A0A8D8SUV5_9HEMI</name>
<sequence>MQRQDTPTLPDCHQHSNNTFLQTGNQHYLEYSMMLCHSLLGGMYMLEEQKQRLVGQDRMQLVQDIKGGTLGVVGHRNKGPWEMVGIQYSVDLNCFTLSRKTMHIRNPPKCVFAINMPPINRNFISIYWVVDRVDNNDKINMHGAQSPTGL</sequence>
<accession>A0A8D8SUV5</accession>
<evidence type="ECO:0000313" key="1">
    <source>
        <dbReference type="EMBL" id="CAG6676375.1"/>
    </source>
</evidence>
<protein>
    <submittedName>
        <fullName evidence="1">Uncharacterized protein</fullName>
    </submittedName>
</protein>
<dbReference type="AlphaFoldDB" id="A0A8D8SUV5"/>
<organism evidence="1">
    <name type="scientific">Cacopsylla melanoneura</name>
    <dbReference type="NCBI Taxonomy" id="428564"/>
    <lineage>
        <taxon>Eukaryota</taxon>
        <taxon>Metazoa</taxon>
        <taxon>Ecdysozoa</taxon>
        <taxon>Arthropoda</taxon>
        <taxon>Hexapoda</taxon>
        <taxon>Insecta</taxon>
        <taxon>Pterygota</taxon>
        <taxon>Neoptera</taxon>
        <taxon>Paraneoptera</taxon>
        <taxon>Hemiptera</taxon>
        <taxon>Sternorrhyncha</taxon>
        <taxon>Psylloidea</taxon>
        <taxon>Psyllidae</taxon>
        <taxon>Psyllinae</taxon>
        <taxon>Cacopsylla</taxon>
    </lineage>
</organism>
<proteinExistence type="predicted"/>
<reference evidence="1" key="1">
    <citation type="submission" date="2021-05" db="EMBL/GenBank/DDBJ databases">
        <authorList>
            <person name="Alioto T."/>
            <person name="Alioto T."/>
            <person name="Gomez Garrido J."/>
        </authorList>
    </citation>
    <scope>NUCLEOTIDE SEQUENCE</scope>
</reference>
<dbReference type="EMBL" id="HBUF01239544">
    <property type="protein sequence ID" value="CAG6676375.1"/>
    <property type="molecule type" value="Transcribed_RNA"/>
</dbReference>